<proteinExistence type="predicted"/>
<dbReference type="Proteomes" id="UP000004344">
    <property type="component" value="Unassembled WGS sequence"/>
</dbReference>
<evidence type="ECO:0000313" key="2">
    <source>
        <dbReference type="Proteomes" id="UP000004344"/>
    </source>
</evidence>
<dbReference type="PATRIC" id="fig|741277.3.peg.1520"/>
<dbReference type="AlphaFoldDB" id="G6FSG6"/>
<protein>
    <submittedName>
        <fullName evidence="1">Uncharacterized protein</fullName>
    </submittedName>
</protein>
<accession>G6FSG6</accession>
<name>G6FSG6_9CYAN</name>
<dbReference type="EMBL" id="AGIZ01000005">
    <property type="protein sequence ID" value="EHC14802.1"/>
    <property type="molecule type" value="Genomic_DNA"/>
</dbReference>
<gene>
    <name evidence="1" type="ORF">FJSC11DRAFT_1713</name>
</gene>
<evidence type="ECO:0000313" key="1">
    <source>
        <dbReference type="EMBL" id="EHC14802.1"/>
    </source>
</evidence>
<reference evidence="1 2" key="1">
    <citation type="submission" date="2011-09" db="EMBL/GenBank/DDBJ databases">
        <title>The draft genome of Fischerella sp. JSC-11.</title>
        <authorList>
            <consortium name="US DOE Joint Genome Institute (JGI-PGF)"/>
            <person name="Lucas S."/>
            <person name="Han J."/>
            <person name="Lapidus A."/>
            <person name="Cheng J.-F."/>
            <person name="Goodwin L."/>
            <person name="Pitluck S."/>
            <person name="Peters L."/>
            <person name="Land M.L."/>
            <person name="Hauser L."/>
            <person name="Sarkisova S."/>
            <person name="Bryant D.A."/>
            <person name="Brown I."/>
            <person name="Woyke T.J."/>
        </authorList>
    </citation>
    <scope>NUCLEOTIDE SEQUENCE [LARGE SCALE GENOMIC DNA]</scope>
    <source>
        <strain evidence="1 2">JSC-11</strain>
    </source>
</reference>
<sequence>MTVPMMSAKRWEDMLVELADSLFEFIKSLFDYLILHLDSFL</sequence>
<keyword evidence="2" id="KW-1185">Reference proteome</keyword>
<comment type="caution">
    <text evidence="1">The sequence shown here is derived from an EMBL/GenBank/DDBJ whole genome shotgun (WGS) entry which is preliminary data.</text>
</comment>
<organism evidence="1 2">
    <name type="scientific">Fischerella thermalis JSC-11</name>
    <dbReference type="NCBI Taxonomy" id="741277"/>
    <lineage>
        <taxon>Bacteria</taxon>
        <taxon>Bacillati</taxon>
        <taxon>Cyanobacteriota</taxon>
        <taxon>Cyanophyceae</taxon>
        <taxon>Nostocales</taxon>
        <taxon>Hapalosiphonaceae</taxon>
        <taxon>Fischerella</taxon>
    </lineage>
</organism>